<gene>
    <name evidence="1" type="ORF">APZ42_033366</name>
</gene>
<dbReference type="EMBL" id="LRGB01003193">
    <property type="protein sequence ID" value="KZS03813.1"/>
    <property type="molecule type" value="Genomic_DNA"/>
</dbReference>
<evidence type="ECO:0000313" key="1">
    <source>
        <dbReference type="EMBL" id="KZS03813.1"/>
    </source>
</evidence>
<proteinExistence type="predicted"/>
<accession>A0A164L5I7</accession>
<reference evidence="1 2" key="1">
    <citation type="submission" date="2016-03" db="EMBL/GenBank/DDBJ databases">
        <title>EvidentialGene: Evidence-directed Construction of Genes on Genomes.</title>
        <authorList>
            <person name="Gilbert D.G."/>
            <person name="Choi J.-H."/>
            <person name="Mockaitis K."/>
            <person name="Colbourne J."/>
            <person name="Pfrender M."/>
        </authorList>
    </citation>
    <scope>NUCLEOTIDE SEQUENCE [LARGE SCALE GENOMIC DNA]</scope>
    <source>
        <strain evidence="1 2">Xinb3</strain>
        <tissue evidence="1">Complete organism</tissue>
    </source>
</reference>
<dbReference type="OrthoDB" id="6377543at2759"/>
<dbReference type="AlphaFoldDB" id="A0A164L5I7"/>
<dbReference type="PANTHER" id="PTHR31569">
    <property type="entry name" value="SWIM-TYPE DOMAIN-CONTAINING PROTEIN"/>
    <property type="match status" value="1"/>
</dbReference>
<evidence type="ECO:0000313" key="2">
    <source>
        <dbReference type="Proteomes" id="UP000076858"/>
    </source>
</evidence>
<dbReference type="Proteomes" id="UP000076858">
    <property type="component" value="Unassembled WGS sequence"/>
</dbReference>
<sequence>MALSTLKPGRSLDSWEEFETFLKELETVNFYPLRFKDKKTIVSYNKVLKGPALDEKWKFKHATVICKHSGKPTSRSKDHTRPNQFQFSCECPFHFKIVFNTLDEKFLIPKTGNLNESEAGFVDAAVKMDVLPGKIASELKLKYNKYVTSKDIENRRQLVQETTERIKAGLQFFSKDNNVQKTEIIITDKDCAEVGAAKEIFVNAKHMLCHFHAFLAVDIRLRKANFELNHRKEIYDSFHRAVYAKSLEELEIEEDYLVALEDDELGAYFDNNWFNIKEMWAMVYRTALITLGNKTTNQIERNLKLKNL</sequence>
<organism evidence="1 2">
    <name type="scientific">Daphnia magna</name>
    <dbReference type="NCBI Taxonomy" id="35525"/>
    <lineage>
        <taxon>Eukaryota</taxon>
        <taxon>Metazoa</taxon>
        <taxon>Ecdysozoa</taxon>
        <taxon>Arthropoda</taxon>
        <taxon>Crustacea</taxon>
        <taxon>Branchiopoda</taxon>
        <taxon>Diplostraca</taxon>
        <taxon>Cladocera</taxon>
        <taxon>Anomopoda</taxon>
        <taxon>Daphniidae</taxon>
        <taxon>Daphnia</taxon>
    </lineage>
</organism>
<name>A0A164L5I7_9CRUS</name>
<dbReference type="InterPro" id="IPR052579">
    <property type="entry name" value="Zinc_finger_SWIM"/>
</dbReference>
<keyword evidence="2" id="KW-1185">Reference proteome</keyword>
<dbReference type="PANTHER" id="PTHR31569:SF4">
    <property type="entry name" value="SWIM-TYPE DOMAIN-CONTAINING PROTEIN"/>
    <property type="match status" value="1"/>
</dbReference>
<comment type="caution">
    <text evidence="1">The sequence shown here is derived from an EMBL/GenBank/DDBJ whole genome shotgun (WGS) entry which is preliminary data.</text>
</comment>
<protein>
    <submittedName>
        <fullName evidence="1">Uncharacterized protein</fullName>
    </submittedName>
</protein>